<dbReference type="Proteomes" id="UP001597048">
    <property type="component" value="Unassembled WGS sequence"/>
</dbReference>
<dbReference type="InterPro" id="IPR017941">
    <property type="entry name" value="Rieske_2Fe-2S"/>
</dbReference>
<evidence type="ECO:0000256" key="5">
    <source>
        <dbReference type="ARBA" id="ARBA00034078"/>
    </source>
</evidence>
<dbReference type="Gene3D" id="2.102.10.10">
    <property type="entry name" value="Rieske [2Fe-2S] iron-sulphur domain"/>
    <property type="match status" value="1"/>
</dbReference>
<dbReference type="Pfam" id="PF00355">
    <property type="entry name" value="Rieske"/>
    <property type="match status" value="1"/>
</dbReference>
<evidence type="ECO:0000259" key="7">
    <source>
        <dbReference type="PROSITE" id="PS51296"/>
    </source>
</evidence>
<dbReference type="RefSeq" id="WP_379558470.1">
    <property type="nucleotide sequence ID" value="NZ_JBHTJS010000036.1"/>
</dbReference>
<name>A0ABW3KH44_9GAMM</name>
<evidence type="ECO:0000256" key="3">
    <source>
        <dbReference type="ARBA" id="ARBA00023004"/>
    </source>
</evidence>
<evidence type="ECO:0000256" key="2">
    <source>
        <dbReference type="ARBA" id="ARBA00022723"/>
    </source>
</evidence>
<reference evidence="9" key="1">
    <citation type="journal article" date="2019" name="Int. J. Syst. Evol. Microbiol.">
        <title>The Global Catalogue of Microorganisms (GCM) 10K type strain sequencing project: providing services to taxonomists for standard genome sequencing and annotation.</title>
        <authorList>
            <consortium name="The Broad Institute Genomics Platform"/>
            <consortium name="The Broad Institute Genome Sequencing Center for Infectious Disease"/>
            <person name="Wu L."/>
            <person name="Ma J."/>
        </authorList>
    </citation>
    <scope>NUCLEOTIDE SEQUENCE [LARGE SCALE GENOMIC DNA]</scope>
    <source>
        <strain evidence="9">CCUG 60525</strain>
    </source>
</reference>
<proteinExistence type="inferred from homology"/>
<dbReference type="EMBL" id="JBHTJS010000036">
    <property type="protein sequence ID" value="MFD1008489.1"/>
    <property type="molecule type" value="Genomic_DNA"/>
</dbReference>
<feature type="domain" description="Rieske" evidence="7">
    <location>
        <begin position="5"/>
        <end position="101"/>
    </location>
</feature>
<keyword evidence="2" id="KW-0479">Metal-binding</keyword>
<comment type="similarity">
    <text evidence="6">Belongs to the bacterial ring-hydroxylating dioxygenase ferredoxin component family.</text>
</comment>
<keyword evidence="1" id="KW-0001">2Fe-2S</keyword>
<protein>
    <submittedName>
        <fullName evidence="8">Non-heme iron oxygenase ferredoxin subunit</fullName>
    </submittedName>
</protein>
<evidence type="ECO:0000313" key="9">
    <source>
        <dbReference type="Proteomes" id="UP001597048"/>
    </source>
</evidence>
<dbReference type="PANTHER" id="PTHR21496:SF0">
    <property type="entry name" value="RIESKE DOMAIN-CONTAINING PROTEIN"/>
    <property type="match status" value="1"/>
</dbReference>
<sequence>MTNSWHQVASADEIEVEDVIQVKVLDKVLAVYNAKGNYYATHDLCTHGHACLSDGVVIGDRIECPLHQGRFHIPSGKPDGAPVSVPIETFPVKVVDGQIYVQIVE</sequence>
<organism evidence="8 9">
    <name type="scientific">Oceanisphaera ostreae</name>
    <dbReference type="NCBI Taxonomy" id="914151"/>
    <lineage>
        <taxon>Bacteria</taxon>
        <taxon>Pseudomonadati</taxon>
        <taxon>Pseudomonadota</taxon>
        <taxon>Gammaproteobacteria</taxon>
        <taxon>Aeromonadales</taxon>
        <taxon>Aeromonadaceae</taxon>
        <taxon>Oceanisphaera</taxon>
    </lineage>
</organism>
<dbReference type="InterPro" id="IPR036922">
    <property type="entry name" value="Rieske_2Fe-2S_sf"/>
</dbReference>
<dbReference type="PROSITE" id="PS51296">
    <property type="entry name" value="RIESKE"/>
    <property type="match status" value="1"/>
</dbReference>
<comment type="cofactor">
    <cofactor evidence="5">
        <name>[2Fe-2S] cluster</name>
        <dbReference type="ChEBI" id="CHEBI:190135"/>
    </cofactor>
</comment>
<comment type="caution">
    <text evidence="8">The sequence shown here is derived from an EMBL/GenBank/DDBJ whole genome shotgun (WGS) entry which is preliminary data.</text>
</comment>
<dbReference type="CDD" id="cd03528">
    <property type="entry name" value="Rieske_RO_ferredoxin"/>
    <property type="match status" value="1"/>
</dbReference>
<dbReference type="PANTHER" id="PTHR21496">
    <property type="entry name" value="FERREDOXIN-RELATED"/>
    <property type="match status" value="1"/>
</dbReference>
<keyword evidence="9" id="KW-1185">Reference proteome</keyword>
<evidence type="ECO:0000313" key="8">
    <source>
        <dbReference type="EMBL" id="MFD1008489.1"/>
    </source>
</evidence>
<evidence type="ECO:0000256" key="1">
    <source>
        <dbReference type="ARBA" id="ARBA00022714"/>
    </source>
</evidence>
<keyword evidence="4" id="KW-0411">Iron-sulfur</keyword>
<accession>A0ABW3KH44</accession>
<keyword evidence="3" id="KW-0408">Iron</keyword>
<gene>
    <name evidence="8" type="ORF">ACFQ1C_10025</name>
</gene>
<dbReference type="SUPFAM" id="SSF50022">
    <property type="entry name" value="ISP domain"/>
    <property type="match status" value="1"/>
</dbReference>
<evidence type="ECO:0000256" key="4">
    <source>
        <dbReference type="ARBA" id="ARBA00023014"/>
    </source>
</evidence>
<evidence type="ECO:0000256" key="6">
    <source>
        <dbReference type="ARBA" id="ARBA00038001"/>
    </source>
</evidence>